<dbReference type="PANTHER" id="PTHR15926">
    <property type="entry name" value="ALL-TRANS RETINOIC ACID-INDUCED DIFFERENTIATION FACTOR"/>
    <property type="match status" value="1"/>
</dbReference>
<reference evidence="3" key="1">
    <citation type="submission" date="2022-03" db="EMBL/GenBank/DDBJ databases">
        <authorList>
            <person name="Martin C."/>
        </authorList>
    </citation>
    <scope>NUCLEOTIDE SEQUENCE</scope>
</reference>
<evidence type="ECO:0000256" key="2">
    <source>
        <dbReference type="SAM" id="Phobius"/>
    </source>
</evidence>
<feature type="compositionally biased region" description="Polar residues" evidence="1">
    <location>
        <begin position="66"/>
        <end position="108"/>
    </location>
</feature>
<feature type="transmembrane region" description="Helical" evidence="2">
    <location>
        <begin position="304"/>
        <end position="325"/>
    </location>
</feature>
<dbReference type="OrthoDB" id="9989713at2759"/>
<dbReference type="InterPro" id="IPR042350">
    <property type="entry name" value="ATRAID"/>
</dbReference>
<sequence>MISNIGDLVLGISKETMKGIGAFSLILFLCNGDLVPASNTTTKPTTGPTIAHSTAPTTWPIPIESSEPTTGQTKAHSTGPSIGPTTWPITTESSEPTTGQTKAHTTGPSIGPTTWPITTHTTGPTTAQPGQHVCAMQTCSPSNITAASDIYQYCVDRNLTFSGRCCLNGTQIDGIDLSSCKITFDILTKYADELENVQIISLAGVTEPNCSDHSIWKYFQGQTSLNTLILSKMCTCPGGMSSWESITLGDTSLTCDTQRDRCNLDDIKCPLQNTQCQMNGPGADLLCQCSDGYFGYKCLRKGNFPIILFGIVTAITTGMASMLLWGANRKLFINVGPNFTPVEIS</sequence>
<keyword evidence="2" id="KW-1133">Transmembrane helix</keyword>
<dbReference type="Proteomes" id="UP000749559">
    <property type="component" value="Unassembled WGS sequence"/>
</dbReference>
<evidence type="ECO:0000313" key="4">
    <source>
        <dbReference type="Proteomes" id="UP000749559"/>
    </source>
</evidence>
<dbReference type="EMBL" id="CAIIXF020000005">
    <property type="protein sequence ID" value="CAH1783691.1"/>
    <property type="molecule type" value="Genomic_DNA"/>
</dbReference>
<dbReference type="PROSITE" id="PS00022">
    <property type="entry name" value="EGF_1"/>
    <property type="match status" value="1"/>
</dbReference>
<feature type="region of interest" description="Disordered" evidence="1">
    <location>
        <begin position="40"/>
        <end position="114"/>
    </location>
</feature>
<comment type="caution">
    <text evidence="3">The sequence shown here is derived from an EMBL/GenBank/DDBJ whole genome shotgun (WGS) entry which is preliminary data.</text>
</comment>
<keyword evidence="2" id="KW-0472">Membrane</keyword>
<accession>A0A8J1XGY5</accession>
<gene>
    <name evidence="3" type="ORF">OFUS_LOCUS10009</name>
</gene>
<dbReference type="InterPro" id="IPR000742">
    <property type="entry name" value="EGF"/>
</dbReference>
<organism evidence="3 4">
    <name type="scientific">Owenia fusiformis</name>
    <name type="common">Polychaete worm</name>
    <dbReference type="NCBI Taxonomy" id="6347"/>
    <lineage>
        <taxon>Eukaryota</taxon>
        <taxon>Metazoa</taxon>
        <taxon>Spiralia</taxon>
        <taxon>Lophotrochozoa</taxon>
        <taxon>Annelida</taxon>
        <taxon>Polychaeta</taxon>
        <taxon>Sedentaria</taxon>
        <taxon>Canalipalpata</taxon>
        <taxon>Sabellida</taxon>
        <taxon>Oweniida</taxon>
        <taxon>Oweniidae</taxon>
        <taxon>Owenia</taxon>
    </lineage>
</organism>
<dbReference type="AlphaFoldDB" id="A0A8J1XGY5"/>
<evidence type="ECO:0000256" key="1">
    <source>
        <dbReference type="SAM" id="MobiDB-lite"/>
    </source>
</evidence>
<protein>
    <submittedName>
        <fullName evidence="3">Uncharacterized protein</fullName>
    </submittedName>
</protein>
<name>A0A8J1XGY5_OWEFU</name>
<keyword evidence="4" id="KW-1185">Reference proteome</keyword>
<dbReference type="PROSITE" id="PS01186">
    <property type="entry name" value="EGF_2"/>
    <property type="match status" value="1"/>
</dbReference>
<feature type="compositionally biased region" description="Low complexity" evidence="1">
    <location>
        <begin position="40"/>
        <end position="49"/>
    </location>
</feature>
<keyword evidence="2" id="KW-0812">Transmembrane</keyword>
<dbReference type="PANTHER" id="PTHR15926:SF1">
    <property type="entry name" value="ALL-TRANS RETINOIC ACID-INDUCED DIFFERENTIATION FACTOR"/>
    <property type="match status" value="1"/>
</dbReference>
<evidence type="ECO:0000313" key="3">
    <source>
        <dbReference type="EMBL" id="CAH1783691.1"/>
    </source>
</evidence>
<proteinExistence type="predicted"/>